<keyword evidence="3 6" id="KW-1133">Transmembrane helix</keyword>
<proteinExistence type="inferred from homology"/>
<feature type="domain" description="Rhodopsin" evidence="7">
    <location>
        <begin position="28"/>
        <end position="229"/>
    </location>
</feature>
<protein>
    <recommendedName>
        <fullName evidence="7">Rhodopsin domain-containing protein</fullName>
    </recommendedName>
</protein>
<feature type="transmembrane region" description="Helical" evidence="6">
    <location>
        <begin position="183"/>
        <end position="200"/>
    </location>
</feature>
<reference evidence="8" key="1">
    <citation type="journal article" date="2021" name="Nat. Commun.">
        <title>Genetic determinants of endophytism in the Arabidopsis root mycobiome.</title>
        <authorList>
            <person name="Mesny F."/>
            <person name="Miyauchi S."/>
            <person name="Thiergart T."/>
            <person name="Pickel B."/>
            <person name="Atanasova L."/>
            <person name="Karlsson M."/>
            <person name="Huettel B."/>
            <person name="Barry K.W."/>
            <person name="Haridas S."/>
            <person name="Chen C."/>
            <person name="Bauer D."/>
            <person name="Andreopoulos W."/>
            <person name="Pangilinan J."/>
            <person name="LaButti K."/>
            <person name="Riley R."/>
            <person name="Lipzen A."/>
            <person name="Clum A."/>
            <person name="Drula E."/>
            <person name="Henrissat B."/>
            <person name="Kohler A."/>
            <person name="Grigoriev I.V."/>
            <person name="Martin F.M."/>
            <person name="Hacquard S."/>
        </authorList>
    </citation>
    <scope>NUCLEOTIDE SEQUENCE</scope>
    <source>
        <strain evidence="8">MPI-CAGE-AT-0147</strain>
    </source>
</reference>
<evidence type="ECO:0000256" key="2">
    <source>
        <dbReference type="ARBA" id="ARBA00022692"/>
    </source>
</evidence>
<evidence type="ECO:0000259" key="7">
    <source>
        <dbReference type="Pfam" id="PF20684"/>
    </source>
</evidence>
<feature type="transmembrane region" description="Helical" evidence="6">
    <location>
        <begin position="91"/>
        <end position="110"/>
    </location>
</feature>
<keyword evidence="9" id="KW-1185">Reference proteome</keyword>
<evidence type="ECO:0000256" key="3">
    <source>
        <dbReference type="ARBA" id="ARBA00022989"/>
    </source>
</evidence>
<organism evidence="8 9">
    <name type="scientific">Dactylonectria macrodidyma</name>
    <dbReference type="NCBI Taxonomy" id="307937"/>
    <lineage>
        <taxon>Eukaryota</taxon>
        <taxon>Fungi</taxon>
        <taxon>Dikarya</taxon>
        <taxon>Ascomycota</taxon>
        <taxon>Pezizomycotina</taxon>
        <taxon>Sordariomycetes</taxon>
        <taxon>Hypocreomycetidae</taxon>
        <taxon>Hypocreales</taxon>
        <taxon>Nectriaceae</taxon>
        <taxon>Dactylonectria</taxon>
    </lineage>
</organism>
<sequence length="237" mass="26778">MAFPAPGPVPVLVTEWVILGIAALSISARLHLRLLIQKRRLLTSDWLICGAWIMAAANASFDIALAQLGALEPGVMTTLRGFNGSPEDAELSLKLYWISYFPYFATFYLSKGSLLSVYMRFFTESMVKRQIFVRATIVYTVCCYVATLLLQLCICRPIEHNWIEDPAADCEGEKMIRVFEGAWAMHFSSDMLVFILPWFILPDLKLEKAMKIGVICTFALGMIDIIFSLSKRIMERS</sequence>
<comment type="subcellular location">
    <subcellularLocation>
        <location evidence="1">Membrane</location>
        <topology evidence="1">Multi-pass membrane protein</topology>
    </subcellularLocation>
</comment>
<evidence type="ECO:0000256" key="6">
    <source>
        <dbReference type="SAM" id="Phobius"/>
    </source>
</evidence>
<name>A0A9P9DPV6_9HYPO</name>
<dbReference type="OrthoDB" id="5273647at2759"/>
<evidence type="ECO:0000313" key="9">
    <source>
        <dbReference type="Proteomes" id="UP000738349"/>
    </source>
</evidence>
<dbReference type="GO" id="GO:0016020">
    <property type="term" value="C:membrane"/>
    <property type="evidence" value="ECO:0007669"/>
    <property type="project" value="UniProtKB-SubCell"/>
</dbReference>
<gene>
    <name evidence="8" type="ORF">EDB81DRAFT_890809</name>
</gene>
<evidence type="ECO:0000256" key="4">
    <source>
        <dbReference type="ARBA" id="ARBA00023136"/>
    </source>
</evidence>
<evidence type="ECO:0000313" key="8">
    <source>
        <dbReference type="EMBL" id="KAH7123111.1"/>
    </source>
</evidence>
<feature type="transmembrane region" description="Helical" evidence="6">
    <location>
        <begin position="46"/>
        <end position="71"/>
    </location>
</feature>
<dbReference type="InterPro" id="IPR052337">
    <property type="entry name" value="SAT4-like"/>
</dbReference>
<comment type="similarity">
    <text evidence="5">Belongs to the SAT4 family.</text>
</comment>
<dbReference type="AlphaFoldDB" id="A0A9P9DPV6"/>
<dbReference type="EMBL" id="JAGMUV010000023">
    <property type="protein sequence ID" value="KAH7123111.1"/>
    <property type="molecule type" value="Genomic_DNA"/>
</dbReference>
<dbReference type="PANTHER" id="PTHR33048:SF92">
    <property type="entry name" value="INTEGRAL MEMBRANE PROTEIN"/>
    <property type="match status" value="1"/>
</dbReference>
<feature type="transmembrane region" description="Helical" evidence="6">
    <location>
        <begin position="131"/>
        <end position="152"/>
    </location>
</feature>
<accession>A0A9P9DPV6</accession>
<evidence type="ECO:0000256" key="1">
    <source>
        <dbReference type="ARBA" id="ARBA00004141"/>
    </source>
</evidence>
<keyword evidence="4 6" id="KW-0472">Membrane</keyword>
<keyword evidence="2 6" id="KW-0812">Transmembrane</keyword>
<dbReference type="PANTHER" id="PTHR33048">
    <property type="entry name" value="PTH11-LIKE INTEGRAL MEMBRANE PROTEIN (AFU_ORTHOLOGUE AFUA_5G11245)"/>
    <property type="match status" value="1"/>
</dbReference>
<dbReference type="InterPro" id="IPR049326">
    <property type="entry name" value="Rhodopsin_dom_fungi"/>
</dbReference>
<feature type="transmembrane region" description="Helical" evidence="6">
    <location>
        <begin position="16"/>
        <end position="34"/>
    </location>
</feature>
<comment type="caution">
    <text evidence="8">The sequence shown here is derived from an EMBL/GenBank/DDBJ whole genome shotgun (WGS) entry which is preliminary data.</text>
</comment>
<dbReference type="Proteomes" id="UP000738349">
    <property type="component" value="Unassembled WGS sequence"/>
</dbReference>
<dbReference type="Pfam" id="PF20684">
    <property type="entry name" value="Fung_rhodopsin"/>
    <property type="match status" value="1"/>
</dbReference>
<evidence type="ECO:0000256" key="5">
    <source>
        <dbReference type="ARBA" id="ARBA00038359"/>
    </source>
</evidence>